<dbReference type="Pfam" id="PF03400">
    <property type="entry name" value="DDE_Tnp_IS1"/>
    <property type="match status" value="1"/>
</dbReference>
<comment type="caution">
    <text evidence="1">The sequence shown here is derived from an EMBL/GenBank/DDBJ whole genome shotgun (WGS) entry which is preliminary data.</text>
</comment>
<evidence type="ECO:0000313" key="1">
    <source>
        <dbReference type="EMBL" id="MBD2593263.1"/>
    </source>
</evidence>
<reference evidence="1 2" key="1">
    <citation type="journal article" date="2020" name="ISME J.">
        <title>Comparative genomics reveals insights into cyanobacterial evolution and habitat adaptation.</title>
        <authorList>
            <person name="Chen M.Y."/>
            <person name="Teng W.K."/>
            <person name="Zhao L."/>
            <person name="Hu C.X."/>
            <person name="Zhou Y.K."/>
            <person name="Han B.P."/>
            <person name="Song L.R."/>
            <person name="Shu W.S."/>
        </authorList>
    </citation>
    <scope>NUCLEOTIDE SEQUENCE [LARGE SCALE GENOMIC DNA]</scope>
    <source>
        <strain evidence="1 2">FACHB-130</strain>
    </source>
</reference>
<dbReference type="EMBL" id="JACJTB010000002">
    <property type="protein sequence ID" value="MBD2593263.1"/>
    <property type="molecule type" value="Genomic_DNA"/>
</dbReference>
<organism evidence="1 2">
    <name type="scientific">Nostoc spongiaeforme FACHB-130</name>
    <dbReference type="NCBI Taxonomy" id="1357510"/>
    <lineage>
        <taxon>Bacteria</taxon>
        <taxon>Bacillati</taxon>
        <taxon>Cyanobacteriota</taxon>
        <taxon>Cyanophyceae</taxon>
        <taxon>Nostocales</taxon>
        <taxon>Nostocaceae</taxon>
        <taxon>Nostoc</taxon>
    </lineage>
</organism>
<proteinExistence type="predicted"/>
<accession>A0ABR8FSQ7</accession>
<evidence type="ECO:0000313" key="2">
    <source>
        <dbReference type="Proteomes" id="UP000603457"/>
    </source>
</evidence>
<sequence>MWSYVGSKSNKQWIWLAIDAATREIIGVYVGDRSSQSAKQLWQSLPPVYRQCAICYTDFWDAYEQVLPSKRHKAVGKDNGKTSD</sequence>
<dbReference type="Proteomes" id="UP000603457">
    <property type="component" value="Unassembled WGS sequence"/>
</dbReference>
<gene>
    <name evidence="1" type="ORF">H6G74_02830</name>
</gene>
<dbReference type="InterPro" id="IPR005063">
    <property type="entry name" value="Transposase_27"/>
</dbReference>
<protein>
    <submittedName>
        <fullName evidence="1">IS1 family transposase</fullName>
    </submittedName>
</protein>
<name>A0ABR8FSQ7_9NOSO</name>
<keyword evidence="2" id="KW-1185">Reference proteome</keyword>